<keyword evidence="6" id="KW-0539">Nucleus</keyword>
<dbReference type="InterPro" id="IPR017930">
    <property type="entry name" value="Myb_dom"/>
</dbReference>
<keyword evidence="7" id="KW-0812">Transmembrane</keyword>
<dbReference type="InterPro" id="IPR009057">
    <property type="entry name" value="Homeodomain-like_sf"/>
</dbReference>
<protein>
    <submittedName>
        <fullName evidence="10">Uncharacterized protein</fullName>
    </submittedName>
</protein>
<dbReference type="Gene3D" id="1.10.10.60">
    <property type="entry name" value="Homeodomain-like"/>
    <property type="match status" value="2"/>
</dbReference>
<evidence type="ECO:0000256" key="6">
    <source>
        <dbReference type="ARBA" id="ARBA00023242"/>
    </source>
</evidence>
<keyword evidence="4" id="KW-0238">DNA-binding</keyword>
<reference evidence="10 11" key="1">
    <citation type="journal article" date="2023" name="Life. Sci Alliance">
        <title>Evolutionary insights into 3D genome organization and epigenetic landscape of Vigna mungo.</title>
        <authorList>
            <person name="Junaid A."/>
            <person name="Singh B."/>
            <person name="Bhatia S."/>
        </authorList>
    </citation>
    <scope>NUCLEOTIDE SEQUENCE [LARGE SCALE GENOMIC DNA]</scope>
    <source>
        <strain evidence="10">Urdbean</strain>
    </source>
</reference>
<gene>
    <name evidence="10" type="ORF">V8G54_025140</name>
</gene>
<accession>A0AAQ3N763</accession>
<evidence type="ECO:0000256" key="4">
    <source>
        <dbReference type="ARBA" id="ARBA00023125"/>
    </source>
</evidence>
<keyword evidence="5" id="KW-0804">Transcription</keyword>
<dbReference type="PANTHER" id="PTHR48000">
    <property type="entry name" value="OS09G0431300 PROTEIN"/>
    <property type="match status" value="1"/>
</dbReference>
<dbReference type="FunFam" id="1.10.10.60:FF:000015">
    <property type="entry name" value="Transcription factor RAX3"/>
    <property type="match status" value="1"/>
</dbReference>
<comment type="subcellular location">
    <subcellularLocation>
        <location evidence="1">Nucleus</location>
    </subcellularLocation>
</comment>
<dbReference type="GO" id="GO:0005634">
    <property type="term" value="C:nucleus"/>
    <property type="evidence" value="ECO:0007669"/>
    <property type="project" value="UniProtKB-SubCell"/>
</dbReference>
<organism evidence="10 11">
    <name type="scientific">Vigna mungo</name>
    <name type="common">Black gram</name>
    <name type="synonym">Phaseolus mungo</name>
    <dbReference type="NCBI Taxonomy" id="3915"/>
    <lineage>
        <taxon>Eukaryota</taxon>
        <taxon>Viridiplantae</taxon>
        <taxon>Streptophyta</taxon>
        <taxon>Embryophyta</taxon>
        <taxon>Tracheophyta</taxon>
        <taxon>Spermatophyta</taxon>
        <taxon>Magnoliopsida</taxon>
        <taxon>eudicotyledons</taxon>
        <taxon>Gunneridae</taxon>
        <taxon>Pentapetalae</taxon>
        <taxon>rosids</taxon>
        <taxon>fabids</taxon>
        <taxon>Fabales</taxon>
        <taxon>Fabaceae</taxon>
        <taxon>Papilionoideae</taxon>
        <taxon>50 kb inversion clade</taxon>
        <taxon>NPAAA clade</taxon>
        <taxon>indigoferoid/millettioid clade</taxon>
        <taxon>Phaseoleae</taxon>
        <taxon>Vigna</taxon>
    </lineage>
</organism>
<dbReference type="Proteomes" id="UP001374535">
    <property type="component" value="Chromosome 7"/>
</dbReference>
<dbReference type="GO" id="GO:0003677">
    <property type="term" value="F:DNA binding"/>
    <property type="evidence" value="ECO:0007669"/>
    <property type="project" value="UniProtKB-KW"/>
</dbReference>
<keyword evidence="7" id="KW-1133">Transmembrane helix</keyword>
<dbReference type="PROSITE" id="PS51294">
    <property type="entry name" value="HTH_MYB"/>
    <property type="match status" value="2"/>
</dbReference>
<dbReference type="InterPro" id="IPR001005">
    <property type="entry name" value="SANT/Myb"/>
</dbReference>
<feature type="domain" description="Myb-like" evidence="8">
    <location>
        <begin position="106"/>
        <end position="159"/>
    </location>
</feature>
<feature type="domain" description="Myb-like" evidence="8">
    <location>
        <begin position="160"/>
        <end position="210"/>
    </location>
</feature>
<keyword evidence="2" id="KW-0677">Repeat</keyword>
<keyword evidence="7" id="KW-0472">Membrane</keyword>
<dbReference type="PANTHER" id="PTHR48000:SF67">
    <property type="entry name" value="MYB-LIKE DNA-BINDING DOMAIN CONTAINING PROTEIN, EXPRESSED"/>
    <property type="match status" value="1"/>
</dbReference>
<keyword evidence="11" id="KW-1185">Reference proteome</keyword>
<dbReference type="AlphaFoldDB" id="A0AAQ3N763"/>
<evidence type="ECO:0000259" key="8">
    <source>
        <dbReference type="PROSITE" id="PS50090"/>
    </source>
</evidence>
<evidence type="ECO:0000256" key="5">
    <source>
        <dbReference type="ARBA" id="ARBA00023163"/>
    </source>
</evidence>
<keyword evidence="3" id="KW-0805">Transcription regulation</keyword>
<proteinExistence type="predicted"/>
<feature type="domain" description="HTH myb-type" evidence="9">
    <location>
        <begin position="106"/>
        <end position="159"/>
    </location>
</feature>
<dbReference type="PROSITE" id="PS50090">
    <property type="entry name" value="MYB_LIKE"/>
    <property type="match status" value="2"/>
</dbReference>
<sequence length="406" mass="45591">MGQAKGRDKIDKTKGQDESTYAKVQECRVEPKVEISWTKGWTSVTILVAVPINSLVLFCVVFLSVSQTLDAFSLEKTNDRMCEPFYASQGILKRERDMGRAPCCDKASVKKGPWSPEEDTKLKEYIDKNGTGGNWIALPQKAGLKRCGKSCRLRWLNYLRPNIKHGDFSDEEDRIICSLYVNIGSRWSIIAAQLPGRTDNDIKNYWNTKLKKKLIGLLPLSHHTKQPSFPSSSLQNPPPSPSSHQLYGEYGNYIPVTASFTGMEHFSLPSANYESTTASASQTFYQNQDSMVSVTPMQCYYPVSDSMLVFGSEGSCSSSDGSCTQGREMKQEEIGYHSYNHNLMLSYNTNDGEKSCAGGCFDQTLTPLDYDLEDIKQLISSSSRSLNNNNVDENKREEKAMYCCYY</sequence>
<evidence type="ECO:0000256" key="3">
    <source>
        <dbReference type="ARBA" id="ARBA00023015"/>
    </source>
</evidence>
<evidence type="ECO:0000313" key="10">
    <source>
        <dbReference type="EMBL" id="WVZ04334.1"/>
    </source>
</evidence>
<evidence type="ECO:0000256" key="7">
    <source>
        <dbReference type="SAM" id="Phobius"/>
    </source>
</evidence>
<dbReference type="Pfam" id="PF00249">
    <property type="entry name" value="Myb_DNA-binding"/>
    <property type="match status" value="2"/>
</dbReference>
<dbReference type="EMBL" id="CP144694">
    <property type="protein sequence ID" value="WVZ04334.1"/>
    <property type="molecule type" value="Genomic_DNA"/>
</dbReference>
<evidence type="ECO:0000259" key="9">
    <source>
        <dbReference type="PROSITE" id="PS51294"/>
    </source>
</evidence>
<evidence type="ECO:0000256" key="2">
    <source>
        <dbReference type="ARBA" id="ARBA00022737"/>
    </source>
</evidence>
<evidence type="ECO:0000313" key="11">
    <source>
        <dbReference type="Proteomes" id="UP001374535"/>
    </source>
</evidence>
<feature type="transmembrane region" description="Helical" evidence="7">
    <location>
        <begin position="44"/>
        <end position="65"/>
    </location>
</feature>
<name>A0AAQ3N763_VIGMU</name>
<feature type="domain" description="HTH myb-type" evidence="9">
    <location>
        <begin position="160"/>
        <end position="214"/>
    </location>
</feature>
<evidence type="ECO:0000256" key="1">
    <source>
        <dbReference type="ARBA" id="ARBA00004123"/>
    </source>
</evidence>
<dbReference type="SUPFAM" id="SSF46689">
    <property type="entry name" value="Homeodomain-like"/>
    <property type="match status" value="1"/>
</dbReference>
<dbReference type="CDD" id="cd00167">
    <property type="entry name" value="SANT"/>
    <property type="match status" value="2"/>
</dbReference>
<dbReference type="SMART" id="SM00717">
    <property type="entry name" value="SANT"/>
    <property type="match status" value="2"/>
</dbReference>